<name>A0A542DI64_AMYCI</name>
<accession>A0A542DI64</accession>
<dbReference type="RefSeq" id="WP_141998046.1">
    <property type="nucleotide sequence ID" value="NZ_VFML01000001.1"/>
</dbReference>
<comment type="caution">
    <text evidence="1">The sequence shown here is derived from an EMBL/GenBank/DDBJ whole genome shotgun (WGS) entry which is preliminary data.</text>
</comment>
<keyword evidence="2" id="KW-1185">Reference proteome</keyword>
<gene>
    <name evidence="1" type="ORF">FB471_2533</name>
</gene>
<dbReference type="Proteomes" id="UP000320876">
    <property type="component" value="Unassembled WGS sequence"/>
</dbReference>
<reference evidence="1 2" key="1">
    <citation type="submission" date="2019-06" db="EMBL/GenBank/DDBJ databases">
        <title>Sequencing the genomes of 1000 actinobacteria strains.</title>
        <authorList>
            <person name="Klenk H.-P."/>
        </authorList>
    </citation>
    <scope>NUCLEOTIDE SEQUENCE [LARGE SCALE GENOMIC DNA]</scope>
    <source>
        <strain evidence="1 2">DSM 45679</strain>
    </source>
</reference>
<sequence>MTLSSSQLMNEFRALRRGRGLHTPGLDRLVGPALRELCGIGEDDGAEVARERIRNWVLGEIENFPEDLRTATATALGLNLEAQQPFLGERVRWLARGASRDARTIRRRMEAGLTRLVEAADRRPARDGAGKQGDAWHVRRFSAVLRMDGPTPVCTERREIVAARDGIEWIPWSISLPRGTEGMPADLDVRVAHGAVLSSTERPSARRFLMGLQLPERLDAGQTHTFSLEVRIPQGQVMRPTYVFWPERRCERFDLVIRFGLRQPPETVWRLSDVFHRDADDCEPGSDLLTVNGVGEVAASFTEPRPGRGYGIQWRP</sequence>
<organism evidence="1 2">
    <name type="scientific">Amycolatopsis cihanbeyliensis</name>
    <dbReference type="NCBI Taxonomy" id="1128664"/>
    <lineage>
        <taxon>Bacteria</taxon>
        <taxon>Bacillati</taxon>
        <taxon>Actinomycetota</taxon>
        <taxon>Actinomycetes</taxon>
        <taxon>Pseudonocardiales</taxon>
        <taxon>Pseudonocardiaceae</taxon>
        <taxon>Amycolatopsis</taxon>
    </lineage>
</organism>
<protein>
    <submittedName>
        <fullName evidence="1">Uncharacterized protein</fullName>
    </submittedName>
</protein>
<dbReference type="EMBL" id="VFML01000001">
    <property type="protein sequence ID" value="TQJ02788.1"/>
    <property type="molecule type" value="Genomic_DNA"/>
</dbReference>
<dbReference type="OrthoDB" id="3805675at2"/>
<evidence type="ECO:0000313" key="2">
    <source>
        <dbReference type="Proteomes" id="UP000320876"/>
    </source>
</evidence>
<evidence type="ECO:0000313" key="1">
    <source>
        <dbReference type="EMBL" id="TQJ02788.1"/>
    </source>
</evidence>
<dbReference type="AlphaFoldDB" id="A0A542DI64"/>
<proteinExistence type="predicted"/>